<keyword evidence="2" id="KW-1133">Transmembrane helix</keyword>
<dbReference type="OrthoDB" id="4472872at2759"/>
<feature type="compositionally biased region" description="Basic and acidic residues" evidence="1">
    <location>
        <begin position="309"/>
        <end position="347"/>
    </location>
</feature>
<feature type="compositionally biased region" description="Basic and acidic residues" evidence="1">
    <location>
        <begin position="354"/>
        <end position="365"/>
    </location>
</feature>
<keyword evidence="2" id="KW-0812">Transmembrane</keyword>
<feature type="transmembrane region" description="Helical" evidence="2">
    <location>
        <begin position="76"/>
        <end position="104"/>
    </location>
</feature>
<dbReference type="EMBL" id="AMGY01000004">
    <property type="protein sequence ID" value="EXJ85172.1"/>
    <property type="molecule type" value="Genomic_DNA"/>
</dbReference>
<feature type="compositionally biased region" description="Low complexity" evidence="1">
    <location>
        <begin position="10"/>
        <end position="19"/>
    </location>
</feature>
<dbReference type="HOGENOM" id="CLU_041298_1_0_1"/>
<dbReference type="AlphaFoldDB" id="W9XX67"/>
<keyword evidence="5" id="KW-1185">Reference proteome</keyword>
<dbReference type="RefSeq" id="XP_007734157.1">
    <property type="nucleotide sequence ID" value="XM_007735967.1"/>
</dbReference>
<dbReference type="STRING" id="1182542.W9XX67"/>
<organism evidence="4 5">
    <name type="scientific">Capronia epimyces CBS 606.96</name>
    <dbReference type="NCBI Taxonomy" id="1182542"/>
    <lineage>
        <taxon>Eukaryota</taxon>
        <taxon>Fungi</taxon>
        <taxon>Dikarya</taxon>
        <taxon>Ascomycota</taxon>
        <taxon>Pezizomycotina</taxon>
        <taxon>Eurotiomycetes</taxon>
        <taxon>Chaetothyriomycetidae</taxon>
        <taxon>Chaetothyriales</taxon>
        <taxon>Herpotrichiellaceae</taxon>
        <taxon>Capronia</taxon>
    </lineage>
</organism>
<keyword evidence="2" id="KW-0472">Membrane</keyword>
<dbReference type="Pfam" id="PF18142">
    <property type="entry name" value="SLATT_fungal"/>
    <property type="match status" value="1"/>
</dbReference>
<feature type="region of interest" description="Disordered" evidence="1">
    <location>
        <begin position="1"/>
        <end position="55"/>
    </location>
</feature>
<feature type="transmembrane region" description="Helical" evidence="2">
    <location>
        <begin position="110"/>
        <end position="129"/>
    </location>
</feature>
<comment type="caution">
    <text evidence="4">The sequence shown here is derived from an EMBL/GenBank/DDBJ whole genome shotgun (WGS) entry which is preliminary data.</text>
</comment>
<feature type="compositionally biased region" description="Low complexity" evidence="1">
    <location>
        <begin position="474"/>
        <end position="494"/>
    </location>
</feature>
<reference evidence="4 5" key="1">
    <citation type="submission" date="2013-03" db="EMBL/GenBank/DDBJ databases">
        <title>The Genome Sequence of Capronia epimyces CBS 606.96.</title>
        <authorList>
            <consortium name="The Broad Institute Genomics Platform"/>
            <person name="Cuomo C."/>
            <person name="de Hoog S."/>
            <person name="Gorbushina A."/>
            <person name="Walker B."/>
            <person name="Young S.K."/>
            <person name="Zeng Q."/>
            <person name="Gargeya S."/>
            <person name="Fitzgerald M."/>
            <person name="Haas B."/>
            <person name="Abouelleil A."/>
            <person name="Allen A.W."/>
            <person name="Alvarado L."/>
            <person name="Arachchi H.M."/>
            <person name="Berlin A.M."/>
            <person name="Chapman S.B."/>
            <person name="Gainer-Dewar J."/>
            <person name="Goldberg J."/>
            <person name="Griggs A."/>
            <person name="Gujja S."/>
            <person name="Hansen M."/>
            <person name="Howarth C."/>
            <person name="Imamovic A."/>
            <person name="Ireland A."/>
            <person name="Larimer J."/>
            <person name="McCowan C."/>
            <person name="Murphy C."/>
            <person name="Pearson M."/>
            <person name="Poon T.W."/>
            <person name="Priest M."/>
            <person name="Roberts A."/>
            <person name="Saif S."/>
            <person name="Shea T."/>
            <person name="Sisk P."/>
            <person name="Sykes S."/>
            <person name="Wortman J."/>
            <person name="Nusbaum C."/>
            <person name="Birren B."/>
        </authorList>
    </citation>
    <scope>NUCLEOTIDE SEQUENCE [LARGE SCALE GENOMIC DNA]</scope>
    <source>
        <strain evidence="4 5">CBS 606.96</strain>
    </source>
</reference>
<feature type="compositionally biased region" description="Pro residues" evidence="1">
    <location>
        <begin position="495"/>
        <end position="516"/>
    </location>
</feature>
<sequence length="544" mass="57928">MADERSPLLSRSSSGAGDDFFSDPHKQFCTLVGVPSSAPNPSDGKKGKKGSYSSPSFTAPKSLYARATRQLGKQRFTYYFTASLSNTLLLSQVVLGAALTALGASESSHILITVFGAMNTIIAGLVAYLKSRGQPMRARMFRDDLERVVDEIENSEIMWLGITQNVHGYDEINTDDHQVTVRSEVARLTRLFDRAVRTNTANNPDMYMAGTGGSYDPSNAALRTKPAMVPVVPVAQPNVPVPVSLPITAAAPPPPVAVAPVVAVDPGAAAGAVISVPAQQTPTPTPTPMPTPMPDPDESPATAAKLRPVKAEPKKEEPKKDDVDKTTENEVKEEPKKDDVDKTRENEEVGDGNSEDRGGNRGTDKEGDDTDGTNHQEGRKALRSDKDDPQTEIEHSDQGKQQGDQPRQAEQHVRDKAIDEEKASGARNEASGSGSGSGSGSSSSTNHRQGDSSSSSSSSSSTSPSELEEEEGGSKATSKSKPYTTSPSEQQQQQPQPPPPQQQQQPPPPPPPPPPQQQQQPQFDPDASPATDPNVPRKKASPTP</sequence>
<gene>
    <name evidence="4" type="ORF">A1O3_05847</name>
</gene>
<evidence type="ECO:0000259" key="3">
    <source>
        <dbReference type="Pfam" id="PF18142"/>
    </source>
</evidence>
<dbReference type="GeneID" id="19169957"/>
<name>W9XX67_9EURO</name>
<evidence type="ECO:0000256" key="1">
    <source>
        <dbReference type="SAM" id="MobiDB-lite"/>
    </source>
</evidence>
<feature type="region of interest" description="Disordered" evidence="1">
    <location>
        <begin position="274"/>
        <end position="544"/>
    </location>
</feature>
<feature type="domain" description="SMODS and SLOG-associating 2TM effector" evidence="3">
    <location>
        <begin position="66"/>
        <end position="197"/>
    </location>
</feature>
<dbReference type="NCBIfam" id="NF033635">
    <property type="entry name" value="SLATT_fungal"/>
    <property type="match status" value="1"/>
</dbReference>
<dbReference type="PANTHER" id="PTHR38793">
    <property type="entry name" value="SLATT_FUNGAL DOMAIN-CONTAINING PROTEIN-RELATED"/>
    <property type="match status" value="1"/>
</dbReference>
<dbReference type="eggNOG" id="ENOG502SJQ8">
    <property type="taxonomic scope" value="Eukaryota"/>
</dbReference>
<dbReference type="Proteomes" id="UP000019478">
    <property type="component" value="Unassembled WGS sequence"/>
</dbReference>
<proteinExistence type="predicted"/>
<dbReference type="InterPro" id="IPR041622">
    <property type="entry name" value="SLATT_fungi"/>
</dbReference>
<feature type="compositionally biased region" description="Basic and acidic residues" evidence="1">
    <location>
        <begin position="407"/>
        <end position="424"/>
    </location>
</feature>
<protein>
    <recommendedName>
        <fullName evidence="3">SMODS and SLOG-associating 2TM effector domain-containing protein</fullName>
    </recommendedName>
</protein>
<accession>W9XX67</accession>
<evidence type="ECO:0000256" key="2">
    <source>
        <dbReference type="SAM" id="Phobius"/>
    </source>
</evidence>
<evidence type="ECO:0000313" key="5">
    <source>
        <dbReference type="Proteomes" id="UP000019478"/>
    </source>
</evidence>
<feature type="compositionally biased region" description="Low complexity" evidence="1">
    <location>
        <begin position="452"/>
        <end position="465"/>
    </location>
</feature>
<feature type="compositionally biased region" description="Basic and acidic residues" evidence="1">
    <location>
        <begin position="372"/>
        <end position="398"/>
    </location>
</feature>
<dbReference type="PANTHER" id="PTHR38793:SF3">
    <property type="entry name" value="SMODS AND SLOG-ASSOCIATING 2TM EFFECTOR DOMAIN-CONTAINING PROTEIN"/>
    <property type="match status" value="1"/>
</dbReference>
<evidence type="ECO:0000313" key="4">
    <source>
        <dbReference type="EMBL" id="EXJ85172.1"/>
    </source>
</evidence>
<feature type="compositionally biased region" description="Pro residues" evidence="1">
    <location>
        <begin position="283"/>
        <end position="294"/>
    </location>
</feature>